<dbReference type="GO" id="GO:0004408">
    <property type="term" value="F:holocytochrome-c synthase activity"/>
    <property type="evidence" value="ECO:0007669"/>
    <property type="project" value="UniProtKB-EC"/>
</dbReference>
<dbReference type="EMBL" id="LHPG02000007">
    <property type="protein sequence ID" value="PRW57404.1"/>
    <property type="molecule type" value="Genomic_DNA"/>
</dbReference>
<evidence type="ECO:0000256" key="9">
    <source>
        <dbReference type="ARBA" id="ARBA00023239"/>
    </source>
</evidence>
<evidence type="ECO:0000256" key="7">
    <source>
        <dbReference type="ARBA" id="ARBA00023128"/>
    </source>
</evidence>
<keyword evidence="13" id="KW-1185">Reference proteome</keyword>
<accession>A0A2P6TTP3</accession>
<evidence type="ECO:0000256" key="1">
    <source>
        <dbReference type="ARBA" id="ARBA00004273"/>
    </source>
</evidence>
<organism evidence="12 13">
    <name type="scientific">Chlorella sorokiniana</name>
    <name type="common">Freshwater green alga</name>
    <dbReference type="NCBI Taxonomy" id="3076"/>
    <lineage>
        <taxon>Eukaryota</taxon>
        <taxon>Viridiplantae</taxon>
        <taxon>Chlorophyta</taxon>
        <taxon>core chlorophytes</taxon>
        <taxon>Trebouxiophyceae</taxon>
        <taxon>Chlorellales</taxon>
        <taxon>Chlorellaceae</taxon>
        <taxon>Chlorella clade</taxon>
        <taxon>Chlorella</taxon>
    </lineage>
</organism>
<keyword evidence="9 10" id="KW-0456">Lyase</keyword>
<dbReference type="OrthoDB" id="4243at2759"/>
<dbReference type="InterPro" id="IPR000511">
    <property type="entry name" value="Holocyt_c/c1_synthase"/>
</dbReference>
<sequence>MGNRASREAAPGDGSSSAAGLPAAAAAAAGGAPHPGAAAGQAPPPECPASPQFKGQVYKNAAVYNVYNQRINDPAAPAAAASPLSGLPGQDVLDPKNNMPLEPNQQPCPGQKRLLSTDRQASNIPKGGTESTWVYPSPQMFFNALKRKGKGSDVSEEDMDAVVFTHNTMNEITWQQVARWESLHYNECGQSTLLRFLGRPDELSPLARLSSWLGGPLPFDRHDWYVDRCGKEVRYVIDFYFDDDKAGSPEAFDIRVRPALDSPGAAIDRVKMWIYENFAEHGLPCPVTGHPPTMGKGGSGLQHGSPAAAAATASQQ</sequence>
<evidence type="ECO:0000256" key="3">
    <source>
        <dbReference type="ARBA" id="ARBA00022617"/>
    </source>
</evidence>
<dbReference type="PROSITE" id="PS00821">
    <property type="entry name" value="CYTO_HEME_LYASE_1"/>
    <property type="match status" value="1"/>
</dbReference>
<evidence type="ECO:0000313" key="12">
    <source>
        <dbReference type="EMBL" id="PRW57404.1"/>
    </source>
</evidence>
<dbReference type="PANTHER" id="PTHR12743:SF8">
    <property type="entry name" value="PROTEIN HRI1"/>
    <property type="match status" value="1"/>
</dbReference>
<feature type="compositionally biased region" description="Low complexity" evidence="11">
    <location>
        <begin position="9"/>
        <end position="41"/>
    </location>
</feature>
<dbReference type="PANTHER" id="PTHR12743">
    <property type="entry name" value="CYTOCHROME C1 HEME LYASE"/>
    <property type="match status" value="1"/>
</dbReference>
<dbReference type="Proteomes" id="UP000239899">
    <property type="component" value="Unassembled WGS sequence"/>
</dbReference>
<dbReference type="PROSITE" id="PS00822">
    <property type="entry name" value="CYTO_HEME_LYASE_2"/>
    <property type="match status" value="1"/>
</dbReference>
<comment type="function">
    <text evidence="10">Lyase that catalyzes the covalent linking of the heme group to the cytochrome C apoprotein to produce the mature functional cytochrome.</text>
</comment>
<evidence type="ECO:0000256" key="11">
    <source>
        <dbReference type="SAM" id="MobiDB-lite"/>
    </source>
</evidence>
<keyword evidence="6 10" id="KW-0408">Iron</keyword>
<keyword evidence="3 10" id="KW-0349">Heme</keyword>
<evidence type="ECO:0000256" key="8">
    <source>
        <dbReference type="ARBA" id="ARBA00023136"/>
    </source>
</evidence>
<dbReference type="Pfam" id="PF01265">
    <property type="entry name" value="Cyto_heme_lyase"/>
    <property type="match status" value="1"/>
</dbReference>
<comment type="catalytic activity">
    <reaction evidence="10">
        <text>holo-[cytochrome c] = apo-[cytochrome c] + heme b</text>
        <dbReference type="Rhea" id="RHEA:22648"/>
        <dbReference type="Rhea" id="RHEA-COMP:10725"/>
        <dbReference type="Rhea" id="RHEA-COMP:10726"/>
        <dbReference type="ChEBI" id="CHEBI:29950"/>
        <dbReference type="ChEBI" id="CHEBI:60344"/>
        <dbReference type="ChEBI" id="CHEBI:83739"/>
        <dbReference type="EC" id="4.4.1.17"/>
    </reaction>
</comment>
<comment type="subcellular location">
    <subcellularLocation>
        <location evidence="1 10">Mitochondrion inner membrane</location>
    </subcellularLocation>
</comment>
<dbReference type="STRING" id="3076.A0A2P6TTP3"/>
<evidence type="ECO:0000313" key="13">
    <source>
        <dbReference type="Proteomes" id="UP000239899"/>
    </source>
</evidence>
<evidence type="ECO:0000256" key="5">
    <source>
        <dbReference type="ARBA" id="ARBA00022792"/>
    </source>
</evidence>
<evidence type="ECO:0000256" key="10">
    <source>
        <dbReference type="RuleBase" id="RU363130"/>
    </source>
</evidence>
<feature type="region of interest" description="Disordered" evidence="11">
    <location>
        <begin position="290"/>
        <end position="316"/>
    </location>
</feature>
<reference evidence="12 13" key="1">
    <citation type="journal article" date="2018" name="Plant J.">
        <title>Genome sequences of Chlorella sorokiniana UTEX 1602 and Micractinium conductrix SAG 241.80: implications to maltose excretion by a green alga.</title>
        <authorList>
            <person name="Arriola M.B."/>
            <person name="Velmurugan N."/>
            <person name="Zhang Y."/>
            <person name="Plunkett M.H."/>
            <person name="Hondzo H."/>
            <person name="Barney B.M."/>
        </authorList>
    </citation>
    <scope>NUCLEOTIDE SEQUENCE [LARGE SCALE GENOMIC DNA]</scope>
    <source>
        <strain evidence="13">UTEX 1602</strain>
    </source>
</reference>
<comment type="similarity">
    <text evidence="2 10">Belongs to the cytochrome c-type heme lyase family.</text>
</comment>
<evidence type="ECO:0000256" key="2">
    <source>
        <dbReference type="ARBA" id="ARBA00007255"/>
    </source>
</evidence>
<keyword evidence="7 10" id="KW-0496">Mitochondrion</keyword>
<feature type="compositionally biased region" description="Low complexity" evidence="11">
    <location>
        <begin position="307"/>
        <end position="316"/>
    </location>
</feature>
<protein>
    <recommendedName>
        <fullName evidence="10">Holocytochrome c-type synthase</fullName>
        <ecNumber evidence="10">4.4.1.17</ecNumber>
    </recommendedName>
</protein>
<keyword evidence="5 10" id="KW-0999">Mitochondrion inner membrane</keyword>
<dbReference type="EC" id="4.4.1.17" evidence="10"/>
<comment type="caution">
    <text evidence="12">The sequence shown here is derived from an EMBL/GenBank/DDBJ whole genome shotgun (WGS) entry which is preliminary data.</text>
</comment>
<dbReference type="GO" id="GO:0046872">
    <property type="term" value="F:metal ion binding"/>
    <property type="evidence" value="ECO:0007669"/>
    <property type="project" value="UniProtKB-KW"/>
</dbReference>
<dbReference type="GO" id="GO:0005743">
    <property type="term" value="C:mitochondrial inner membrane"/>
    <property type="evidence" value="ECO:0007669"/>
    <property type="project" value="UniProtKB-SubCell"/>
</dbReference>
<dbReference type="AlphaFoldDB" id="A0A2P6TTP3"/>
<keyword evidence="8 10" id="KW-0472">Membrane</keyword>
<evidence type="ECO:0000256" key="6">
    <source>
        <dbReference type="ARBA" id="ARBA00023004"/>
    </source>
</evidence>
<name>A0A2P6TTP3_CHLSO</name>
<gene>
    <name evidence="12" type="ORF">C2E21_4119</name>
</gene>
<feature type="region of interest" description="Disordered" evidence="11">
    <location>
        <begin position="1"/>
        <end position="53"/>
    </location>
</feature>
<evidence type="ECO:0000256" key="4">
    <source>
        <dbReference type="ARBA" id="ARBA00022723"/>
    </source>
</evidence>
<proteinExistence type="inferred from homology"/>
<keyword evidence="4 10" id="KW-0479">Metal-binding</keyword>